<name>A0A896WCN4_9MICR</name>
<dbReference type="Pfam" id="PF02374">
    <property type="entry name" value="ArsA_ATPase"/>
    <property type="match status" value="1"/>
</dbReference>
<dbReference type="GO" id="GO:0043529">
    <property type="term" value="C:GET complex"/>
    <property type="evidence" value="ECO:0007669"/>
    <property type="project" value="TreeGrafter"/>
</dbReference>
<organism evidence="3">
    <name type="scientific">Metchnikovella dogieli</name>
    <dbReference type="NCBI Taxonomy" id="2804710"/>
    <lineage>
        <taxon>Eukaryota</taxon>
        <taxon>Fungi</taxon>
        <taxon>Fungi incertae sedis</taxon>
        <taxon>Microsporidia</taxon>
        <taxon>Metchnikovellidae</taxon>
        <taxon>Metchnikovella</taxon>
    </lineage>
</organism>
<reference evidence="3" key="1">
    <citation type="journal article" date="2021" name="Parasitol. Res.">
        <title>Evolutionary relationships of Metchnikovella dogieli Paskerova et al., 2016 (Microsporidia: Metchnikovellidae) revealed by multigene phylogenetic analysis.</title>
        <authorList>
            <person name="Nassonova E.S."/>
            <person name="Bondarenko N.I."/>
            <person name="Paskerova G.G."/>
            <person name="Kovacikova M."/>
            <person name="Frolova E.V."/>
            <person name="Smirnov A.V."/>
        </authorList>
    </citation>
    <scope>NUCLEOTIDE SEQUENCE</scope>
    <source>
        <strain evidence="3">WSBS2016</strain>
    </source>
</reference>
<dbReference type="PANTHER" id="PTHR10803:SF3">
    <property type="entry name" value="ATPASE GET3"/>
    <property type="match status" value="1"/>
</dbReference>
<proteinExistence type="inferred from homology"/>
<dbReference type="InterPro" id="IPR027417">
    <property type="entry name" value="P-loop_NTPase"/>
</dbReference>
<evidence type="ECO:0000256" key="1">
    <source>
        <dbReference type="ARBA" id="ARBA00011040"/>
    </source>
</evidence>
<dbReference type="EMBL" id="MW052348">
    <property type="protein sequence ID" value="QSE03618.1"/>
    <property type="molecule type" value="Genomic_DNA"/>
</dbReference>
<dbReference type="InterPro" id="IPR025723">
    <property type="entry name" value="ArsA/GET3_ATPase-like"/>
</dbReference>
<dbReference type="PANTHER" id="PTHR10803">
    <property type="entry name" value="ARSENICAL PUMP-DRIVING ATPASE ARSENITE-TRANSLOCATING ATPASE"/>
    <property type="match status" value="1"/>
</dbReference>
<accession>A0A896WCN4</accession>
<dbReference type="InterPro" id="IPR016300">
    <property type="entry name" value="ATPase_ArsA/GET3"/>
</dbReference>
<dbReference type="GO" id="GO:0071816">
    <property type="term" value="P:tail-anchored membrane protein insertion into ER membrane"/>
    <property type="evidence" value="ECO:0007669"/>
    <property type="project" value="TreeGrafter"/>
</dbReference>
<evidence type="ECO:0000313" key="3">
    <source>
        <dbReference type="EMBL" id="QSE03618.1"/>
    </source>
</evidence>
<dbReference type="AlphaFoldDB" id="A0A896WCN4"/>
<dbReference type="GO" id="GO:0016887">
    <property type="term" value="F:ATP hydrolysis activity"/>
    <property type="evidence" value="ECO:0007669"/>
    <property type="project" value="InterPro"/>
</dbReference>
<dbReference type="Gene3D" id="3.40.50.300">
    <property type="entry name" value="P-loop containing nucleotide triphosphate hydrolases"/>
    <property type="match status" value="1"/>
</dbReference>
<sequence length="200" mass="22184">MDRTLRNVLEQKSYRWIFVGGKGGVGKTTVSSSLAVQLSKRRASTLIVSTDPAHNLSDVFCQKIKNEPTQINGIETLSAMEIDATKAFGEMLAQGEMHENGFMTELLSTFPGIDEAMGFAFIMRLIKKMKYDVVVFDTAPTGHTMRFLQFPAMLETALKKLSGFGPLLSSLSGSLFKSQNISKNNLMEKLDEMKKQSTRS</sequence>
<dbReference type="GO" id="GO:0005524">
    <property type="term" value="F:ATP binding"/>
    <property type="evidence" value="ECO:0007669"/>
    <property type="project" value="InterPro"/>
</dbReference>
<dbReference type="SUPFAM" id="SSF52540">
    <property type="entry name" value="P-loop containing nucleoside triphosphate hydrolases"/>
    <property type="match status" value="1"/>
</dbReference>
<comment type="similarity">
    <text evidence="1">Belongs to the arsA ATPase family.</text>
</comment>
<evidence type="ECO:0000259" key="2">
    <source>
        <dbReference type="Pfam" id="PF02374"/>
    </source>
</evidence>
<protein>
    <submittedName>
        <fullName evidence="3">ATPase GET3</fullName>
    </submittedName>
</protein>
<dbReference type="NCBIfam" id="TIGR00345">
    <property type="entry name" value="GET3_arsA_TRC40"/>
    <property type="match status" value="1"/>
</dbReference>
<dbReference type="CDD" id="cd02035">
    <property type="entry name" value="ArsA"/>
    <property type="match status" value="1"/>
</dbReference>
<feature type="domain" description="ArsA/GET3 Anion-transporting ATPase-like" evidence="2">
    <location>
        <begin position="15"/>
        <end position="196"/>
    </location>
</feature>